<keyword evidence="2" id="KW-1185">Reference proteome</keyword>
<reference evidence="1 2" key="1">
    <citation type="submission" date="2015-12" db="EMBL/GenBank/DDBJ databases">
        <title>Complete genome of Lacimicrobium alkaliphilum KCTC 32984.</title>
        <authorList>
            <person name="Kim S.-G."/>
            <person name="Lee Y.-J."/>
        </authorList>
    </citation>
    <scope>NUCLEOTIDE SEQUENCE [LARGE SCALE GENOMIC DNA]</scope>
    <source>
        <strain evidence="1 2">YelD216</strain>
    </source>
</reference>
<dbReference type="PANTHER" id="PTHR10285">
    <property type="entry name" value="URIDINE KINASE"/>
    <property type="match status" value="1"/>
</dbReference>
<evidence type="ECO:0000313" key="2">
    <source>
        <dbReference type="Proteomes" id="UP000068447"/>
    </source>
</evidence>
<name>A0A0U3ASM8_9ALTE</name>
<dbReference type="AlphaFoldDB" id="A0A0U3ASM8"/>
<accession>A0A0U3ASM8</accession>
<dbReference type="STRING" id="1526571.AT746_01430"/>
<dbReference type="EMBL" id="CP013650">
    <property type="protein sequence ID" value="ALS97071.1"/>
    <property type="molecule type" value="Genomic_DNA"/>
</dbReference>
<evidence type="ECO:0000313" key="1">
    <source>
        <dbReference type="EMBL" id="ALS97071.1"/>
    </source>
</evidence>
<gene>
    <name evidence="1" type="ORF">AT746_01430</name>
</gene>
<dbReference type="InterPro" id="IPR027417">
    <property type="entry name" value="P-loop_NTPase"/>
</dbReference>
<dbReference type="Gene3D" id="3.40.50.300">
    <property type="entry name" value="P-loop containing nucleotide triphosphate hydrolases"/>
    <property type="match status" value="1"/>
</dbReference>
<organism evidence="1 2">
    <name type="scientific">Lacimicrobium alkaliphilum</name>
    <dbReference type="NCBI Taxonomy" id="1526571"/>
    <lineage>
        <taxon>Bacteria</taxon>
        <taxon>Pseudomonadati</taxon>
        <taxon>Pseudomonadota</taxon>
        <taxon>Gammaproteobacteria</taxon>
        <taxon>Alteromonadales</taxon>
        <taxon>Alteromonadaceae</taxon>
        <taxon>Lacimicrobium</taxon>
    </lineage>
</organism>
<dbReference type="SUPFAM" id="SSF52540">
    <property type="entry name" value="P-loop containing nucleoside triphosphate hydrolases"/>
    <property type="match status" value="1"/>
</dbReference>
<sequence length="289" mass="33063">MSSQNHRISLVKGLATGADCSQSAEGDSGQYWWPLAQRLSEQSRPFVLGINGAQGSGKTTLARRLQSMLVQAFGLQVAVLSIDDLYHTKAQRRWLAEHIHPLLLTRGVPGTHDVTLGIELIRRFRAGLSLQLPRFDKSRDDRLLEAQWLQGPADIMIIEGWCLGAQPQSETQLQQPVNQLEKQQDADLVWRRYVNQCLAGEYQRFFAQLDELVMLQAPDWQTVINWRGEQELKLTERTGEGMDKPALAEFMQHYQRLTEYQLAHPARAINRLYRLNAQRRILSVQELNP</sequence>
<dbReference type="RefSeq" id="WP_062475436.1">
    <property type="nucleotide sequence ID" value="NZ_CP013650.1"/>
</dbReference>
<dbReference type="Proteomes" id="UP000068447">
    <property type="component" value="Chromosome"/>
</dbReference>
<protein>
    <submittedName>
        <fullName evidence="1">Uncharacterized protein</fullName>
    </submittedName>
</protein>
<proteinExistence type="predicted"/>
<dbReference type="KEGG" id="lal:AT746_01430"/>
<dbReference type="OrthoDB" id="455474at2"/>